<comment type="caution">
    <text evidence="9">The sequence shown here is derived from an EMBL/GenBank/DDBJ whole genome shotgun (WGS) entry which is preliminary data.</text>
</comment>
<feature type="compositionally biased region" description="Basic and acidic residues" evidence="7">
    <location>
        <begin position="17"/>
        <end position="40"/>
    </location>
</feature>
<name>A0A9P6J8D6_9FUNG</name>
<proteinExistence type="inferred from homology"/>
<evidence type="ECO:0000259" key="8">
    <source>
        <dbReference type="PROSITE" id="PS50174"/>
    </source>
</evidence>
<evidence type="ECO:0000256" key="2">
    <source>
        <dbReference type="ARBA" id="ARBA00010900"/>
    </source>
</evidence>
<dbReference type="Pfam" id="PF12457">
    <property type="entry name" value="TIP_N"/>
    <property type="match status" value="1"/>
</dbReference>
<dbReference type="GO" id="GO:0003676">
    <property type="term" value="F:nucleic acid binding"/>
    <property type="evidence" value="ECO:0007669"/>
    <property type="project" value="InterPro"/>
</dbReference>
<evidence type="ECO:0000256" key="1">
    <source>
        <dbReference type="ARBA" id="ARBA00004123"/>
    </source>
</evidence>
<keyword evidence="5" id="KW-0508">mRNA splicing</keyword>
<evidence type="ECO:0000256" key="3">
    <source>
        <dbReference type="ARBA" id="ARBA00022664"/>
    </source>
</evidence>
<dbReference type="InterPro" id="IPR045211">
    <property type="entry name" value="TFP11/STIP/Ntr1"/>
</dbReference>
<dbReference type="PANTHER" id="PTHR23329">
    <property type="entry name" value="TUFTELIN-INTERACTING PROTEIN 11-RELATED"/>
    <property type="match status" value="1"/>
</dbReference>
<feature type="domain" description="G-patch" evidence="8">
    <location>
        <begin position="257"/>
        <end position="303"/>
    </location>
</feature>
<dbReference type="InterPro" id="IPR022783">
    <property type="entry name" value="GCFC_dom"/>
</dbReference>
<feature type="region of interest" description="Disordered" evidence="7">
    <location>
        <begin position="307"/>
        <end position="366"/>
    </location>
</feature>
<dbReference type="Proteomes" id="UP000749646">
    <property type="component" value="Unassembled WGS sequence"/>
</dbReference>
<dbReference type="InterPro" id="IPR000467">
    <property type="entry name" value="G_patch_dom"/>
</dbReference>
<feature type="compositionally biased region" description="Basic and acidic residues" evidence="7">
    <location>
        <begin position="155"/>
        <end position="185"/>
    </location>
</feature>
<dbReference type="GO" id="GO:0071008">
    <property type="term" value="C:U2-type post-mRNA release spliceosomal complex"/>
    <property type="evidence" value="ECO:0007669"/>
    <property type="project" value="TreeGrafter"/>
</dbReference>
<keyword evidence="3" id="KW-0507">mRNA processing</keyword>
<evidence type="ECO:0000313" key="9">
    <source>
        <dbReference type="EMBL" id="KAF9963542.1"/>
    </source>
</evidence>
<feature type="compositionally biased region" description="Acidic residues" evidence="7">
    <location>
        <begin position="122"/>
        <end position="154"/>
    </location>
</feature>
<dbReference type="SMART" id="SM00443">
    <property type="entry name" value="G_patch"/>
    <property type="match status" value="1"/>
</dbReference>
<dbReference type="OrthoDB" id="4822at2759"/>
<keyword evidence="4" id="KW-0747">Spliceosome</keyword>
<organism evidence="9 10">
    <name type="scientific">Modicella reniformis</name>
    <dbReference type="NCBI Taxonomy" id="1440133"/>
    <lineage>
        <taxon>Eukaryota</taxon>
        <taxon>Fungi</taxon>
        <taxon>Fungi incertae sedis</taxon>
        <taxon>Mucoromycota</taxon>
        <taxon>Mortierellomycotina</taxon>
        <taxon>Mortierellomycetes</taxon>
        <taxon>Mortierellales</taxon>
        <taxon>Mortierellaceae</taxon>
        <taxon>Modicella</taxon>
    </lineage>
</organism>
<reference evidence="9" key="1">
    <citation type="journal article" date="2020" name="Fungal Divers.">
        <title>Resolving the Mortierellaceae phylogeny through synthesis of multi-gene phylogenetics and phylogenomics.</title>
        <authorList>
            <person name="Vandepol N."/>
            <person name="Liber J."/>
            <person name="Desiro A."/>
            <person name="Na H."/>
            <person name="Kennedy M."/>
            <person name="Barry K."/>
            <person name="Grigoriev I.V."/>
            <person name="Miller A.N."/>
            <person name="O'Donnell K."/>
            <person name="Stajich J.E."/>
            <person name="Bonito G."/>
        </authorList>
    </citation>
    <scope>NUCLEOTIDE SEQUENCE</scope>
    <source>
        <strain evidence="9">MES-2147</strain>
    </source>
</reference>
<sequence length="625" mass="70359">MARKKHALDDDYSSSDDEPHDRGVTQRDLEHEMERFRDPMHMNQRKRTKEEATYGVFYDWESEDEGSTSKPGGARSRVRRREEFNFVPAGSANSQKKAQTLAFGDENMDSEGGQRGRRPDYSDDGSDNQGDMDVDNEDEDKDEDNGEDGDEDEEERKARRAREAAFKTQRQRDQEDVDAYEDRVQRPQMDSKPGIGLGVSASSLSFFKNRVNLSDVGSGSPSLRPSSPASVSSPRRDVPMVAPVKVDKDYGAFSAKGSGFGLKILEKMGWKKGYGLGAGGAGIVEPIQTKLRPVKMGIGYKGFKEKTDQTRAEEKRRGVAVSSDEEEKPTKRTSKSGDRKEGPKADGWKTSSSRGPKKGPKVEYKTAEEIQREIESGDLPMAPVQPQKILDMTGKTVRELSSASQISSSVPFEHERFPELRHNLQLMADISTIDLEQLARLQKTDNVRLKVLEAEGSRIQKLVAQDEINLERMTNVLAITDKCSQIASEIRQTTNNTTGVDVISINEDYIIKAFQAPFDLFLGLYFEEYELYQLDQVVIAVAQDSFKTLLKDWDVLKNPTLGARPFQKWKKLLRMSKVVYNNDRSVGGFYGGKPSQPEQMTAYESLLNHHWLPKVRSALNNEWDP</sequence>
<keyword evidence="6" id="KW-0539">Nucleus</keyword>
<dbReference type="PANTHER" id="PTHR23329:SF1">
    <property type="entry name" value="TUFTELIN-INTERACTING PROTEIN 11"/>
    <property type="match status" value="1"/>
</dbReference>
<dbReference type="AlphaFoldDB" id="A0A9P6J8D6"/>
<dbReference type="EMBL" id="JAAAHW010006281">
    <property type="protein sequence ID" value="KAF9963542.1"/>
    <property type="molecule type" value="Genomic_DNA"/>
</dbReference>
<feature type="compositionally biased region" description="Low complexity" evidence="7">
    <location>
        <begin position="216"/>
        <end position="233"/>
    </location>
</feature>
<dbReference type="Pfam" id="PF07842">
    <property type="entry name" value="GCFC"/>
    <property type="match status" value="1"/>
</dbReference>
<dbReference type="GO" id="GO:0000390">
    <property type="term" value="P:spliceosomal complex disassembly"/>
    <property type="evidence" value="ECO:0007669"/>
    <property type="project" value="InterPro"/>
</dbReference>
<dbReference type="InterPro" id="IPR022159">
    <property type="entry name" value="STIP/TFIP11_N"/>
</dbReference>
<feature type="compositionally biased region" description="Basic and acidic residues" evidence="7">
    <location>
        <begin position="112"/>
        <end position="121"/>
    </location>
</feature>
<comment type="subcellular location">
    <subcellularLocation>
        <location evidence="1">Nucleus</location>
    </subcellularLocation>
</comment>
<feature type="region of interest" description="Disordered" evidence="7">
    <location>
        <begin position="1"/>
        <end position="198"/>
    </location>
</feature>
<evidence type="ECO:0000256" key="5">
    <source>
        <dbReference type="ARBA" id="ARBA00023187"/>
    </source>
</evidence>
<dbReference type="Pfam" id="PF01585">
    <property type="entry name" value="G-patch"/>
    <property type="match status" value="1"/>
</dbReference>
<evidence type="ECO:0000256" key="7">
    <source>
        <dbReference type="SAM" id="MobiDB-lite"/>
    </source>
</evidence>
<feature type="compositionally biased region" description="Basic and acidic residues" evidence="7">
    <location>
        <begin position="307"/>
        <end position="317"/>
    </location>
</feature>
<evidence type="ECO:0000256" key="6">
    <source>
        <dbReference type="ARBA" id="ARBA00023242"/>
    </source>
</evidence>
<protein>
    <recommendedName>
        <fullName evidence="8">G-patch domain-containing protein</fullName>
    </recommendedName>
</protein>
<feature type="non-terminal residue" evidence="9">
    <location>
        <position position="1"/>
    </location>
</feature>
<comment type="similarity">
    <text evidence="2">Belongs to the TFP11/STIP family.</text>
</comment>
<evidence type="ECO:0000256" key="4">
    <source>
        <dbReference type="ARBA" id="ARBA00022728"/>
    </source>
</evidence>
<dbReference type="PROSITE" id="PS50174">
    <property type="entry name" value="G_PATCH"/>
    <property type="match status" value="1"/>
</dbReference>
<feature type="compositionally biased region" description="Basic and acidic residues" evidence="7">
    <location>
        <begin position="335"/>
        <end position="347"/>
    </location>
</feature>
<gene>
    <name evidence="9" type="ORF">BGZ65_002447</name>
</gene>
<feature type="region of interest" description="Disordered" evidence="7">
    <location>
        <begin position="212"/>
        <end position="236"/>
    </location>
</feature>
<accession>A0A9P6J8D6</accession>
<evidence type="ECO:0000313" key="10">
    <source>
        <dbReference type="Proteomes" id="UP000749646"/>
    </source>
</evidence>
<keyword evidence="10" id="KW-1185">Reference proteome</keyword>